<reference evidence="2 3" key="1">
    <citation type="journal article" date="2016" name="PLoS ONE">
        <title>Complete Genome Sequence and Comparative Genomics of a Novel Myxobacterium Myxococcus hansupus.</title>
        <authorList>
            <person name="Sharma G."/>
            <person name="Narwani T."/>
            <person name="Subramanian S."/>
        </authorList>
    </citation>
    <scope>NUCLEOTIDE SEQUENCE [LARGE SCALE GENOMIC DNA]</scope>
    <source>
        <strain evidence="3">mixupus</strain>
    </source>
</reference>
<dbReference type="PATRIC" id="fig|1297742.4.peg.7679"/>
<dbReference type="RefSeq" id="WP_002633748.1">
    <property type="nucleotide sequence ID" value="NZ_CP012109.1"/>
</dbReference>
<keyword evidence="3" id="KW-1185">Reference proteome</keyword>
<dbReference type="OrthoDB" id="5380843at2"/>
<feature type="region of interest" description="Disordered" evidence="1">
    <location>
        <begin position="22"/>
        <end position="43"/>
    </location>
</feature>
<protein>
    <submittedName>
        <fullName evidence="2">HYR domain protein</fullName>
    </submittedName>
</protein>
<dbReference type="AlphaFoldDB" id="A0A0H4X5W0"/>
<dbReference type="Gene3D" id="2.60.40.10">
    <property type="entry name" value="Immunoglobulins"/>
    <property type="match status" value="1"/>
</dbReference>
<proteinExistence type="predicted"/>
<sequence>MTRYQGVGTLAALFILGGCEGTLPEEPSPGQPPPGLEVQRQESKQTGLDLSVVDVVASCAMTSLSISGGIRNESLTGIGGSTAAVYAQRPNGNPEMLGAINVPFLVGGETFSFALSYTVPEGTTRVLVVADDGDIYPEDDEANNIVAIDFEIPCATNQQPVANCSSVTVSANAACQGVATIDNGSFDPDNFPGPFSVMQYPSGPFPLGTTPVQLSVSDGMDTNTCFANVTVVDNSAPVLGGNRGLVLQPTIGSDYVLVSLADCALPATDNCGGTMDMDASATIIRVTSDEPNDALSLLRLLACEDIKLSPDRKSAMVRAESALLGNGRVYNFTYSVQDASGNASIGTCNVKVPALLANPAIDSGVVYCQGEGCPAGSRYPGLLCSLL</sequence>
<dbReference type="PROSITE" id="PS51257">
    <property type="entry name" value="PROKAR_LIPOPROTEIN"/>
    <property type="match status" value="1"/>
</dbReference>
<accession>A0A0H4X5W0</accession>
<dbReference type="Proteomes" id="UP000009026">
    <property type="component" value="Chromosome"/>
</dbReference>
<feature type="compositionally biased region" description="Pro residues" evidence="1">
    <location>
        <begin position="26"/>
        <end position="35"/>
    </location>
</feature>
<dbReference type="KEGG" id="mym:A176_007546"/>
<name>A0A0H4X5W0_9BACT</name>
<evidence type="ECO:0000313" key="3">
    <source>
        <dbReference type="Proteomes" id="UP000009026"/>
    </source>
</evidence>
<dbReference type="eggNOG" id="COG1572">
    <property type="taxonomic scope" value="Bacteria"/>
</dbReference>
<dbReference type="EMBL" id="CP012109">
    <property type="protein sequence ID" value="AKQ70634.1"/>
    <property type="molecule type" value="Genomic_DNA"/>
</dbReference>
<gene>
    <name evidence="2" type="ORF">A176_007546</name>
</gene>
<dbReference type="InterPro" id="IPR013783">
    <property type="entry name" value="Ig-like_fold"/>
</dbReference>
<evidence type="ECO:0000313" key="2">
    <source>
        <dbReference type="EMBL" id="AKQ70634.1"/>
    </source>
</evidence>
<evidence type="ECO:0000256" key="1">
    <source>
        <dbReference type="SAM" id="MobiDB-lite"/>
    </source>
</evidence>
<organism evidence="2 3">
    <name type="scientific">Pseudomyxococcus hansupus</name>
    <dbReference type="NCBI Taxonomy" id="1297742"/>
    <lineage>
        <taxon>Bacteria</taxon>
        <taxon>Pseudomonadati</taxon>
        <taxon>Myxococcota</taxon>
        <taxon>Myxococcia</taxon>
        <taxon>Myxococcales</taxon>
        <taxon>Cystobacterineae</taxon>
        <taxon>Myxococcaceae</taxon>
        <taxon>Pseudomyxococcus</taxon>
    </lineage>
</organism>